<dbReference type="GO" id="GO:0005576">
    <property type="term" value="C:extracellular region"/>
    <property type="evidence" value="ECO:0007669"/>
    <property type="project" value="UniProtKB-SubCell"/>
</dbReference>
<evidence type="ECO:0000256" key="8">
    <source>
        <dbReference type="ARBA" id="ARBA00022723"/>
    </source>
</evidence>
<dbReference type="GO" id="GO:0046872">
    <property type="term" value="F:metal ion binding"/>
    <property type="evidence" value="ECO:0007669"/>
    <property type="project" value="UniProtKB-UniRule"/>
</dbReference>
<evidence type="ECO:0000256" key="10">
    <source>
        <dbReference type="ARBA" id="ARBA00022737"/>
    </source>
</evidence>
<dbReference type="Pfam" id="PF09412">
    <property type="entry name" value="XendoU"/>
    <property type="match status" value="1"/>
</dbReference>
<dbReference type="CDD" id="cd21159">
    <property type="entry name" value="XendoU"/>
    <property type="match status" value="1"/>
</dbReference>
<dbReference type="EMBL" id="BEZZ01001685">
    <property type="protein sequence ID" value="GCC20145.1"/>
    <property type="molecule type" value="Genomic_DNA"/>
</dbReference>
<dbReference type="GO" id="GO:0005044">
    <property type="term" value="F:scavenger receptor activity"/>
    <property type="evidence" value="ECO:0007669"/>
    <property type="project" value="InterPro"/>
</dbReference>
<gene>
    <name evidence="21" type="ORF">chiPu_0018766</name>
</gene>
<dbReference type="GO" id="GO:0016787">
    <property type="term" value="F:hydrolase activity"/>
    <property type="evidence" value="ECO:0007669"/>
    <property type="project" value="UniProtKB-KW"/>
</dbReference>
<protein>
    <recommendedName>
        <fullName evidence="5 18">Uridylate-specific endoribonuclease</fullName>
        <ecNumber evidence="18">4.6.1.-</ecNumber>
    </recommendedName>
</protein>
<keyword evidence="13 18" id="KW-0694">RNA-binding</keyword>
<dbReference type="InterPro" id="IPR039787">
    <property type="entry name" value="ENDOU"/>
</dbReference>
<evidence type="ECO:0000256" key="18">
    <source>
        <dbReference type="RuleBase" id="RU367085"/>
    </source>
</evidence>
<evidence type="ECO:0000259" key="20">
    <source>
        <dbReference type="PROSITE" id="PS51959"/>
    </source>
</evidence>
<dbReference type="GO" id="GO:0006955">
    <property type="term" value="P:immune response"/>
    <property type="evidence" value="ECO:0007669"/>
    <property type="project" value="InterPro"/>
</dbReference>
<evidence type="ECO:0000313" key="22">
    <source>
        <dbReference type="Proteomes" id="UP000287033"/>
    </source>
</evidence>
<sequence>METVAPITTCVMSTKCEKVYKSAEVMTQLNLLFLLTAVGLSCRGRCSEAYNPNNPCHCNTKCSHYHNCCQDYSSQCGGSEVGFTNEEILVVSEQIYSLDTNKATKNEIHLNLQHSVSNSQTGTKIDYAQQRLFAYVNEEALFSRPTFAKFIALLNNYNRMTGIAEKFTVEQLAEQDMFITEIMKSSIMNKLYQVFRSKKMYNSIAEFEEDLKKMWFGLYSRANNVLDSSGFEHIFSGEVKRGKVSGFHSWIRFYLAEQNGELNYYSYNYDGPWTSYPDVLAMQFNWNGYFKQVGSEFIGSSPEFDFAIYTLCFIARPNSP</sequence>
<keyword evidence="6" id="KW-0964">Secreted</keyword>
<dbReference type="EC" id="4.6.1.-" evidence="18"/>
<dbReference type="PANTHER" id="PTHR12439">
    <property type="entry name" value="PLACENTAL PROTEIN 11-RELATED"/>
    <property type="match status" value="1"/>
</dbReference>
<keyword evidence="10" id="KW-0677">Repeat</keyword>
<keyword evidence="12 18" id="KW-0378">Hydrolase</keyword>
<comment type="cofactor">
    <cofactor evidence="1 18">
        <name>Mn(2+)</name>
        <dbReference type="ChEBI" id="CHEBI:29035"/>
    </cofactor>
</comment>
<dbReference type="Pfam" id="PF01033">
    <property type="entry name" value="Somatomedin_B"/>
    <property type="match status" value="1"/>
</dbReference>
<comment type="caution">
    <text evidence="21">The sequence shown here is derived from an EMBL/GenBank/DDBJ whole genome shotgun (WGS) entry which is preliminary data.</text>
</comment>
<keyword evidence="16" id="KW-0456">Lyase</keyword>
<evidence type="ECO:0000256" key="14">
    <source>
        <dbReference type="ARBA" id="ARBA00023157"/>
    </source>
</evidence>
<keyword evidence="7 18" id="KW-0540">Nuclease</keyword>
<evidence type="ECO:0000256" key="4">
    <source>
        <dbReference type="ARBA" id="ARBA00011245"/>
    </source>
</evidence>
<accession>A0A401RPN2</accession>
<dbReference type="PRINTS" id="PR00022">
    <property type="entry name" value="SOMATOMEDINB"/>
</dbReference>
<comment type="subunit">
    <text evidence="4 18">Monomer.</text>
</comment>
<dbReference type="PROSITE" id="PS00524">
    <property type="entry name" value="SMB_1"/>
    <property type="match status" value="1"/>
</dbReference>
<evidence type="ECO:0000256" key="17">
    <source>
        <dbReference type="ARBA" id="ARBA00048688"/>
    </source>
</evidence>
<evidence type="ECO:0000256" key="13">
    <source>
        <dbReference type="ARBA" id="ARBA00022884"/>
    </source>
</evidence>
<comment type="similarity">
    <text evidence="3 18">Belongs to the ENDOU family.</text>
</comment>
<dbReference type="OrthoDB" id="430326at2759"/>
<evidence type="ECO:0000256" key="6">
    <source>
        <dbReference type="ARBA" id="ARBA00022525"/>
    </source>
</evidence>
<keyword evidence="9" id="KW-0732">Signal</keyword>
<evidence type="ECO:0000256" key="9">
    <source>
        <dbReference type="ARBA" id="ARBA00022729"/>
    </source>
</evidence>
<evidence type="ECO:0000256" key="12">
    <source>
        <dbReference type="ARBA" id="ARBA00022801"/>
    </source>
</evidence>
<evidence type="ECO:0000256" key="16">
    <source>
        <dbReference type="ARBA" id="ARBA00023239"/>
    </source>
</evidence>
<evidence type="ECO:0000256" key="2">
    <source>
        <dbReference type="ARBA" id="ARBA00004613"/>
    </source>
</evidence>
<evidence type="ECO:0000313" key="21">
    <source>
        <dbReference type="EMBL" id="GCC20145.1"/>
    </source>
</evidence>
<dbReference type="GO" id="GO:0030247">
    <property type="term" value="F:polysaccharide binding"/>
    <property type="evidence" value="ECO:0007669"/>
    <property type="project" value="InterPro"/>
</dbReference>
<dbReference type="PROSITE" id="PS51959">
    <property type="entry name" value="ENDOU"/>
    <property type="match status" value="1"/>
</dbReference>
<dbReference type="SUPFAM" id="SSF90188">
    <property type="entry name" value="Somatomedin B domain"/>
    <property type="match status" value="1"/>
</dbReference>
<keyword evidence="14" id="KW-1015">Disulfide bond</keyword>
<keyword evidence="15 18" id="KW-0464">Manganese</keyword>
<dbReference type="AlphaFoldDB" id="A0A401RPN2"/>
<reference evidence="21 22" key="1">
    <citation type="journal article" date="2018" name="Nat. Ecol. Evol.">
        <title>Shark genomes provide insights into elasmobranch evolution and the origin of vertebrates.</title>
        <authorList>
            <person name="Hara Y"/>
            <person name="Yamaguchi K"/>
            <person name="Onimaru K"/>
            <person name="Kadota M"/>
            <person name="Koyanagi M"/>
            <person name="Keeley SD"/>
            <person name="Tatsumi K"/>
            <person name="Tanaka K"/>
            <person name="Motone F"/>
            <person name="Kageyama Y"/>
            <person name="Nozu R"/>
            <person name="Adachi N"/>
            <person name="Nishimura O"/>
            <person name="Nakagawa R"/>
            <person name="Tanegashima C"/>
            <person name="Kiyatake I"/>
            <person name="Matsumoto R"/>
            <person name="Murakumo K"/>
            <person name="Nishida K"/>
            <person name="Terakita A"/>
            <person name="Kuratani S"/>
            <person name="Sato K"/>
            <person name="Hyodo S Kuraku.S."/>
        </authorList>
    </citation>
    <scope>NUCLEOTIDE SEQUENCE [LARGE SCALE GENOMIC DNA]</scope>
</reference>
<organism evidence="21 22">
    <name type="scientific">Chiloscyllium punctatum</name>
    <name type="common">Brownbanded bambooshark</name>
    <name type="synonym">Hemiscyllium punctatum</name>
    <dbReference type="NCBI Taxonomy" id="137246"/>
    <lineage>
        <taxon>Eukaryota</taxon>
        <taxon>Metazoa</taxon>
        <taxon>Chordata</taxon>
        <taxon>Craniata</taxon>
        <taxon>Vertebrata</taxon>
        <taxon>Chondrichthyes</taxon>
        <taxon>Elasmobranchii</taxon>
        <taxon>Galeomorphii</taxon>
        <taxon>Galeoidea</taxon>
        <taxon>Orectolobiformes</taxon>
        <taxon>Hemiscylliidae</taxon>
        <taxon>Chiloscyllium</taxon>
    </lineage>
</organism>
<comment type="subcellular location">
    <subcellularLocation>
        <location evidence="2">Secreted</location>
    </subcellularLocation>
</comment>
<dbReference type="InterPro" id="IPR001212">
    <property type="entry name" value="Somatomedin_B_dom"/>
</dbReference>
<dbReference type="GO" id="GO:0016829">
    <property type="term" value="F:lyase activity"/>
    <property type="evidence" value="ECO:0007669"/>
    <property type="project" value="UniProtKB-KW"/>
</dbReference>
<dbReference type="InterPro" id="IPR018998">
    <property type="entry name" value="EndoU_C"/>
</dbReference>
<dbReference type="Gene3D" id="4.10.410.20">
    <property type="match status" value="1"/>
</dbReference>
<evidence type="ECO:0000256" key="11">
    <source>
        <dbReference type="ARBA" id="ARBA00022759"/>
    </source>
</evidence>
<evidence type="ECO:0000256" key="3">
    <source>
        <dbReference type="ARBA" id="ARBA00010168"/>
    </source>
</evidence>
<dbReference type="GO" id="GO:0003723">
    <property type="term" value="F:RNA binding"/>
    <property type="evidence" value="ECO:0007669"/>
    <property type="project" value="UniProtKB-UniRule"/>
</dbReference>
<dbReference type="InterPro" id="IPR037227">
    <property type="entry name" value="EndoU-like"/>
</dbReference>
<keyword evidence="11 18" id="KW-0255">Endonuclease</keyword>
<dbReference type="FunFam" id="4.10.410.20:FF:000005">
    <property type="entry name" value="Endonuclease, poly(U) specific"/>
    <property type="match status" value="1"/>
</dbReference>
<keyword evidence="8 18" id="KW-0479">Metal-binding</keyword>
<evidence type="ECO:0000256" key="1">
    <source>
        <dbReference type="ARBA" id="ARBA00001936"/>
    </source>
</evidence>
<keyword evidence="22" id="KW-1185">Reference proteome</keyword>
<feature type="domain" description="SMB" evidence="19">
    <location>
        <begin position="38"/>
        <end position="82"/>
    </location>
</feature>
<evidence type="ECO:0000256" key="5">
    <source>
        <dbReference type="ARBA" id="ARBA00021813"/>
    </source>
</evidence>
<dbReference type="PROSITE" id="PS50958">
    <property type="entry name" value="SMB_2"/>
    <property type="match status" value="1"/>
</dbReference>
<proteinExistence type="inferred from homology"/>
<evidence type="ECO:0000259" key="19">
    <source>
        <dbReference type="PROSITE" id="PS50958"/>
    </source>
</evidence>
<evidence type="ECO:0000256" key="7">
    <source>
        <dbReference type="ARBA" id="ARBA00022722"/>
    </source>
</evidence>
<dbReference type="SUPFAM" id="SSF142877">
    <property type="entry name" value="EndoU-like"/>
    <property type="match status" value="1"/>
</dbReference>
<dbReference type="PANTHER" id="PTHR12439:SF40">
    <property type="entry name" value="URIDYLATE-SPECIFIC ENDORIBONUCLEASE"/>
    <property type="match status" value="1"/>
</dbReference>
<feature type="domain" description="EndoU" evidence="20">
    <location>
        <begin position="84"/>
        <end position="320"/>
    </location>
</feature>
<dbReference type="InterPro" id="IPR036024">
    <property type="entry name" value="Somatomedin_B-like_dom_sf"/>
</dbReference>
<dbReference type="GO" id="GO:0004521">
    <property type="term" value="F:RNA endonuclease activity"/>
    <property type="evidence" value="ECO:0007669"/>
    <property type="project" value="UniProtKB-UniRule"/>
</dbReference>
<dbReference type="SMART" id="SM00201">
    <property type="entry name" value="SO"/>
    <property type="match status" value="1"/>
</dbReference>
<dbReference type="InterPro" id="IPR020436">
    <property type="entry name" value="SMB_chordata"/>
</dbReference>
<comment type="catalytic activity">
    <reaction evidence="17">
        <text>ribonucleotidyl-uridine-RNA = a 5'-end dephospho-uridine-RNA + a 3'-end 2',3'-cyclophospho-ribonucleotide-RNA</text>
        <dbReference type="Rhea" id="RHEA:67792"/>
        <dbReference type="Rhea" id="RHEA-COMP:10464"/>
        <dbReference type="Rhea" id="RHEA-COMP:17354"/>
        <dbReference type="Rhea" id="RHEA-COMP:17356"/>
        <dbReference type="ChEBI" id="CHEBI:83064"/>
        <dbReference type="ChEBI" id="CHEBI:173117"/>
        <dbReference type="ChEBI" id="CHEBI:173224"/>
    </reaction>
    <physiologicalReaction direction="left-to-right" evidence="17">
        <dbReference type="Rhea" id="RHEA:67793"/>
    </physiologicalReaction>
</comment>
<name>A0A401RPN2_CHIPU</name>
<evidence type="ECO:0000256" key="15">
    <source>
        <dbReference type="ARBA" id="ARBA00023211"/>
    </source>
</evidence>
<dbReference type="OMA" id="PGRACHL"/>
<dbReference type="Proteomes" id="UP000287033">
    <property type="component" value="Unassembled WGS sequence"/>
</dbReference>